<organism evidence="12 13">
    <name type="scientific">Nocardia sputorum</name>
    <dbReference type="NCBI Taxonomy" id="2984338"/>
    <lineage>
        <taxon>Bacteria</taxon>
        <taxon>Bacillati</taxon>
        <taxon>Actinomycetota</taxon>
        <taxon>Actinomycetes</taxon>
        <taxon>Mycobacteriales</taxon>
        <taxon>Nocardiaceae</taxon>
        <taxon>Nocardia</taxon>
    </lineage>
</organism>
<evidence type="ECO:0000259" key="11">
    <source>
        <dbReference type="Pfam" id="PF22618"/>
    </source>
</evidence>
<keyword evidence="6" id="KW-0472">Membrane</keyword>
<evidence type="ECO:0000259" key="10">
    <source>
        <dbReference type="Pfam" id="PF10099"/>
    </source>
</evidence>
<sequence>MTGTEPSRGDLLDLAYPYAMDAVAEIERRHIDDRVATADSRTAAAFAAAVHGIRETLAALSVTAAVNPPPTLESTILRAIDDSGPDSRRRGGDLRPLSGRRRAIRLVVAAAVAIGAGAGAVVVADRIAGSHVEPVAGDQILRQPDARSRLIELPVGGTLTVRTSDRLAAVAVGFDAVPPPPPGQSYQLWVVSATGAARSAGVLTTMPTLDVTTEFAPADVLALTIEPAQGSPRPTSARLAVVPLD</sequence>
<proteinExistence type="predicted"/>
<evidence type="ECO:0000256" key="8">
    <source>
        <dbReference type="ARBA" id="ARBA00029829"/>
    </source>
</evidence>
<evidence type="ECO:0000256" key="5">
    <source>
        <dbReference type="ARBA" id="ARBA00023015"/>
    </source>
</evidence>
<evidence type="ECO:0000256" key="1">
    <source>
        <dbReference type="ARBA" id="ARBA00004162"/>
    </source>
</evidence>
<gene>
    <name evidence="12" type="ORF">IFM12276_24060</name>
</gene>
<dbReference type="InterPro" id="IPR041916">
    <property type="entry name" value="Anti_sigma_zinc_sf"/>
</dbReference>
<dbReference type="EMBL" id="AP026978">
    <property type="protein sequence ID" value="BDT99377.1"/>
    <property type="molecule type" value="Genomic_DNA"/>
</dbReference>
<evidence type="ECO:0000313" key="12">
    <source>
        <dbReference type="EMBL" id="BDT99377.1"/>
    </source>
</evidence>
<reference evidence="12 13" key="1">
    <citation type="submission" date="2022-11" db="EMBL/GenBank/DDBJ databases">
        <title>Genome Sequencing of Nocardia sp. ON39_IFM12276 and assembly.</title>
        <authorList>
            <person name="Shimojima M."/>
            <person name="Toyokawa M."/>
            <person name="Uesaka K."/>
        </authorList>
    </citation>
    <scope>NUCLEOTIDE SEQUENCE [LARGE SCALE GENOMIC DNA]</scope>
    <source>
        <strain evidence="12 13">IFM 12276</strain>
    </source>
</reference>
<comment type="subcellular location">
    <subcellularLocation>
        <location evidence="1">Cell membrane</location>
        <topology evidence="1">Single-pass membrane protein</topology>
    </subcellularLocation>
</comment>
<dbReference type="Proteomes" id="UP001317870">
    <property type="component" value="Chromosome"/>
</dbReference>
<evidence type="ECO:0000256" key="9">
    <source>
        <dbReference type="ARBA" id="ARBA00030803"/>
    </source>
</evidence>
<keyword evidence="7" id="KW-0804">Transcription</keyword>
<keyword evidence="13" id="KW-1185">Reference proteome</keyword>
<dbReference type="Gene3D" id="1.10.10.1320">
    <property type="entry name" value="Anti-sigma factor, zinc-finger domain"/>
    <property type="match status" value="1"/>
</dbReference>
<dbReference type="Pfam" id="PF22618">
    <property type="entry name" value="RskA_N"/>
    <property type="match status" value="1"/>
</dbReference>
<protein>
    <recommendedName>
        <fullName evidence="9">Regulator of SigK</fullName>
    </recommendedName>
    <alternativeName>
        <fullName evidence="8">Sigma-K anti-sigma factor RskA</fullName>
    </alternativeName>
</protein>
<keyword evidence="2" id="KW-1003">Cell membrane</keyword>
<evidence type="ECO:0000256" key="7">
    <source>
        <dbReference type="ARBA" id="ARBA00023163"/>
    </source>
</evidence>
<dbReference type="PANTHER" id="PTHR37461:SF1">
    <property type="entry name" value="ANTI-SIGMA-K FACTOR RSKA"/>
    <property type="match status" value="1"/>
</dbReference>
<feature type="domain" description="Anti-sigma-K factor RskA N-terminal" evidence="11">
    <location>
        <begin position="11"/>
        <end position="58"/>
    </location>
</feature>
<keyword evidence="4" id="KW-1133">Transmembrane helix</keyword>
<name>A0ABN6U2H2_9NOCA</name>
<evidence type="ECO:0000313" key="13">
    <source>
        <dbReference type="Proteomes" id="UP001317870"/>
    </source>
</evidence>
<dbReference type="InterPro" id="IPR053877">
    <property type="entry name" value="RskA_N"/>
</dbReference>
<evidence type="ECO:0000256" key="6">
    <source>
        <dbReference type="ARBA" id="ARBA00023136"/>
    </source>
</evidence>
<dbReference type="InterPro" id="IPR051474">
    <property type="entry name" value="Anti-sigma-K/W_factor"/>
</dbReference>
<keyword evidence="5" id="KW-0805">Transcription regulation</keyword>
<dbReference type="Pfam" id="PF10099">
    <property type="entry name" value="RskA_C"/>
    <property type="match status" value="1"/>
</dbReference>
<accession>A0ABN6U2H2</accession>
<evidence type="ECO:0000256" key="2">
    <source>
        <dbReference type="ARBA" id="ARBA00022475"/>
    </source>
</evidence>
<dbReference type="PANTHER" id="PTHR37461">
    <property type="entry name" value="ANTI-SIGMA-K FACTOR RSKA"/>
    <property type="match status" value="1"/>
</dbReference>
<keyword evidence="3" id="KW-0812">Transmembrane</keyword>
<evidence type="ECO:0000256" key="3">
    <source>
        <dbReference type="ARBA" id="ARBA00022692"/>
    </source>
</evidence>
<dbReference type="InterPro" id="IPR018764">
    <property type="entry name" value="RskA_C"/>
</dbReference>
<evidence type="ECO:0000256" key="4">
    <source>
        <dbReference type="ARBA" id="ARBA00022989"/>
    </source>
</evidence>
<feature type="domain" description="Anti-sigma K factor RskA C-terminal" evidence="10">
    <location>
        <begin position="108"/>
        <end position="236"/>
    </location>
</feature>
<dbReference type="RefSeq" id="WP_281879523.1">
    <property type="nucleotide sequence ID" value="NZ_AP026978.1"/>
</dbReference>